<evidence type="ECO:0000313" key="6">
    <source>
        <dbReference type="Proteomes" id="UP000051952"/>
    </source>
</evidence>
<dbReference type="AlphaFoldDB" id="A0A0S4IYS5"/>
<dbReference type="PANTHER" id="PTHR23196:SF1">
    <property type="entry name" value="PAX-INTERACTING PROTEIN 1"/>
    <property type="match status" value="1"/>
</dbReference>
<evidence type="ECO:0000256" key="2">
    <source>
        <dbReference type="ARBA" id="ARBA00022763"/>
    </source>
</evidence>
<dbReference type="InterPro" id="IPR051579">
    <property type="entry name" value="DDR_Transcriptional_Reg"/>
</dbReference>
<evidence type="ECO:0000313" key="5">
    <source>
        <dbReference type="EMBL" id="CUG22767.1"/>
    </source>
</evidence>
<feature type="compositionally biased region" description="Acidic residues" evidence="4">
    <location>
        <begin position="22"/>
        <end position="34"/>
    </location>
</feature>
<keyword evidence="3" id="KW-0539">Nucleus</keyword>
<feature type="region of interest" description="Disordered" evidence="4">
    <location>
        <begin position="661"/>
        <end position="682"/>
    </location>
</feature>
<feature type="compositionally biased region" description="Low complexity" evidence="4">
    <location>
        <begin position="61"/>
        <end position="104"/>
    </location>
</feature>
<protein>
    <submittedName>
        <fullName evidence="5">Uncharacterized protein</fullName>
    </submittedName>
</protein>
<accession>A0A0S4IYS5</accession>
<feature type="compositionally biased region" description="Low complexity" evidence="4">
    <location>
        <begin position="664"/>
        <end position="682"/>
    </location>
</feature>
<sequence>MGSGCSTLDQNRIAPNHHEESGSDEEDYEEEEEAPVSVVPPAAGVQPQQQQKPKNDATRGPLQTPQQQQQPQAPQNSPQPSGKRPTPSSTPQQSNNPLQPQSAAPAPPTEPTTPLKRSPQQPSYRPPTTSTSTTSNNTTTAARTPAPPASSPTHAPSSRRRPSPPLDASDFQAPIEQQQHVASISASNSTAPTADDVLVPTVAAPSPQRSVTTHSGQRSSSITMASPPPPAAAPQPDPWNDDLTTELPRQWQNKAIRTLALVHTSLSAPMVQPAVVFGALGDMRGERVDRSKPVFSLRSFMTSAPIVLSFRLAHMRSQYLEHLAAQQSAVNAAVIGDEKAAAAAAAAARGGIVPLTVGFGSKVSAPAMTMLLSGPHLFQQEGRNHRTQTNKPVLHKMGMHTATLWMPSTLRKGNRRRQRSQFPYQREVVSVMTAGQDAAACFVAHLLPDILINLQVFEGNVRQGIKASFRTVLHKLFDTVVQRYEQQSQQKKGGKDIMEGSGYGRYGQSNADYSHLRAPRVDVSLVYIRDDDIYACTTIGAPEAQLFCLLDTKGKQVIPLDSDSVGESVRSNDERSISSMGSSASMASSRSGGGGRRKSKHEVKRTYDMPALTTFFCPIADISLAVGQDMIPTNHLSTDASQGGGGGSAQTNHTVRMATFSSQPYSEPLTTPSSSSRSTPPTWRPKVAVVLATESFWHTLSKKEVWDLLYIMTELNVEASTRRSIDKSAMDLVKQHRGDLAESTATRLMSFFQERREAAMLDIPTMPEGAMAQVLCDVAEAKATIENTDNASRMSATVITIA</sequence>
<evidence type="ECO:0000256" key="3">
    <source>
        <dbReference type="ARBA" id="ARBA00023242"/>
    </source>
</evidence>
<keyword evidence="2" id="KW-0227">DNA damage</keyword>
<feature type="region of interest" description="Disordered" evidence="4">
    <location>
        <begin position="563"/>
        <end position="604"/>
    </location>
</feature>
<evidence type="ECO:0000256" key="4">
    <source>
        <dbReference type="SAM" id="MobiDB-lite"/>
    </source>
</evidence>
<dbReference type="VEuPathDB" id="TriTrypDB:BSAL_76060"/>
<evidence type="ECO:0000256" key="1">
    <source>
        <dbReference type="ARBA" id="ARBA00004123"/>
    </source>
</evidence>
<feature type="compositionally biased region" description="Polar residues" evidence="4">
    <location>
        <begin position="175"/>
        <end position="192"/>
    </location>
</feature>
<comment type="subcellular location">
    <subcellularLocation>
        <location evidence="1">Nucleus</location>
    </subcellularLocation>
</comment>
<feature type="region of interest" description="Disordered" evidence="4">
    <location>
        <begin position="1"/>
        <end position="244"/>
    </location>
</feature>
<feature type="compositionally biased region" description="Polar residues" evidence="4">
    <location>
        <begin position="1"/>
        <end position="10"/>
    </location>
</feature>
<feature type="compositionally biased region" description="Low complexity" evidence="4">
    <location>
        <begin position="112"/>
        <end position="144"/>
    </location>
</feature>
<dbReference type="GO" id="GO:0006974">
    <property type="term" value="P:DNA damage response"/>
    <property type="evidence" value="ECO:0007669"/>
    <property type="project" value="UniProtKB-KW"/>
</dbReference>
<organism evidence="5 6">
    <name type="scientific">Bodo saltans</name>
    <name type="common">Flagellated protozoan</name>
    <dbReference type="NCBI Taxonomy" id="75058"/>
    <lineage>
        <taxon>Eukaryota</taxon>
        <taxon>Discoba</taxon>
        <taxon>Euglenozoa</taxon>
        <taxon>Kinetoplastea</taxon>
        <taxon>Metakinetoplastina</taxon>
        <taxon>Eubodonida</taxon>
        <taxon>Bodonidae</taxon>
        <taxon>Bodo</taxon>
    </lineage>
</organism>
<name>A0A0S4IYS5_BODSA</name>
<dbReference type="EMBL" id="CYKH01000708">
    <property type="protein sequence ID" value="CUG22767.1"/>
    <property type="molecule type" value="Genomic_DNA"/>
</dbReference>
<dbReference type="Proteomes" id="UP000051952">
    <property type="component" value="Unassembled WGS sequence"/>
</dbReference>
<reference evidence="6" key="1">
    <citation type="submission" date="2015-09" db="EMBL/GenBank/DDBJ databases">
        <authorList>
            <consortium name="Pathogen Informatics"/>
        </authorList>
    </citation>
    <scope>NUCLEOTIDE SEQUENCE [LARGE SCALE GENOMIC DNA]</scope>
    <source>
        <strain evidence="6">Lake Konstanz</strain>
    </source>
</reference>
<feature type="compositionally biased region" description="Low complexity" evidence="4">
    <location>
        <begin position="577"/>
        <end position="590"/>
    </location>
</feature>
<keyword evidence="6" id="KW-1185">Reference proteome</keyword>
<gene>
    <name evidence="5" type="ORF">BSAL_76060</name>
</gene>
<proteinExistence type="predicted"/>
<dbReference type="OrthoDB" id="273024at2759"/>
<feature type="compositionally biased region" description="Pro residues" evidence="4">
    <location>
        <begin position="226"/>
        <end position="237"/>
    </location>
</feature>
<feature type="compositionally biased region" description="Polar residues" evidence="4">
    <location>
        <begin position="207"/>
        <end position="224"/>
    </location>
</feature>
<feature type="compositionally biased region" description="Low complexity" evidence="4">
    <location>
        <begin position="35"/>
        <end position="51"/>
    </location>
</feature>
<dbReference type="GO" id="GO:0005634">
    <property type="term" value="C:nucleus"/>
    <property type="evidence" value="ECO:0007669"/>
    <property type="project" value="UniProtKB-SubCell"/>
</dbReference>
<dbReference type="PANTHER" id="PTHR23196">
    <property type="entry name" value="PAX TRANSCRIPTION ACTIVATION DOMAIN INTERACTING PROTEIN"/>
    <property type="match status" value="1"/>
</dbReference>